<sequence length="140" mass="14985">MGKLVRCHSTLGTNFSVNRRQFLRLAGSTVLATQLPVLASSNQSPSTILKPSRLKIGDTVGLVSPASPVEKKDVNDFTQVLSKLGLKVKYGTHILKEYGYLAGQDANRAADINAMFADTSVKALLTMGGGWGSNRILPLL</sequence>
<dbReference type="InterPro" id="IPR040449">
    <property type="entry name" value="Peptidase_S66_N"/>
</dbReference>
<feature type="domain" description="LD-carboxypeptidase N-terminal" evidence="1">
    <location>
        <begin position="60"/>
        <end position="140"/>
    </location>
</feature>
<dbReference type="InterPro" id="IPR003507">
    <property type="entry name" value="S66_fam"/>
</dbReference>
<dbReference type="Gene3D" id="3.40.50.10740">
    <property type="entry name" value="Class I glutamine amidotransferase-like"/>
    <property type="match status" value="1"/>
</dbReference>
<dbReference type="SUPFAM" id="SSF52317">
    <property type="entry name" value="Class I glutamine amidotransferase-like"/>
    <property type="match status" value="1"/>
</dbReference>
<proteinExistence type="predicted"/>
<name>A0A6B3NGI3_9CYAN</name>
<dbReference type="PANTHER" id="PTHR30237">
    <property type="entry name" value="MURAMOYLTETRAPEPTIDE CARBOXYPEPTIDASE"/>
    <property type="match status" value="1"/>
</dbReference>
<gene>
    <name evidence="2" type="ORF">F6J89_12375</name>
</gene>
<organism evidence="2">
    <name type="scientific">Symploca sp. SIO1C4</name>
    <dbReference type="NCBI Taxonomy" id="2607765"/>
    <lineage>
        <taxon>Bacteria</taxon>
        <taxon>Bacillati</taxon>
        <taxon>Cyanobacteriota</taxon>
        <taxon>Cyanophyceae</taxon>
        <taxon>Coleofasciculales</taxon>
        <taxon>Coleofasciculaceae</taxon>
        <taxon>Symploca</taxon>
    </lineage>
</organism>
<feature type="non-terminal residue" evidence="2">
    <location>
        <position position="140"/>
    </location>
</feature>
<dbReference type="Pfam" id="PF02016">
    <property type="entry name" value="Peptidase_S66"/>
    <property type="match status" value="1"/>
</dbReference>
<dbReference type="InterPro" id="IPR029062">
    <property type="entry name" value="Class_I_gatase-like"/>
</dbReference>
<dbReference type="EMBL" id="JAAHFQ010000207">
    <property type="protein sequence ID" value="NER28398.1"/>
    <property type="molecule type" value="Genomic_DNA"/>
</dbReference>
<evidence type="ECO:0000259" key="1">
    <source>
        <dbReference type="Pfam" id="PF02016"/>
    </source>
</evidence>
<reference evidence="2" key="1">
    <citation type="submission" date="2019-11" db="EMBL/GenBank/DDBJ databases">
        <title>Genomic insights into an expanded diversity of filamentous marine cyanobacteria reveals the extraordinary biosynthetic potential of Moorea and Okeania.</title>
        <authorList>
            <person name="Ferreira Leao T."/>
            <person name="Wang M."/>
            <person name="Moss N."/>
            <person name="Da Silva R."/>
            <person name="Sanders J."/>
            <person name="Nurk S."/>
            <person name="Gurevich A."/>
            <person name="Humphrey G."/>
            <person name="Reher R."/>
            <person name="Zhu Q."/>
            <person name="Belda-Ferre P."/>
            <person name="Glukhov E."/>
            <person name="Rex R."/>
            <person name="Dorrestein P.C."/>
            <person name="Knight R."/>
            <person name="Pevzner P."/>
            <person name="Gerwick W.H."/>
            <person name="Gerwick L."/>
        </authorList>
    </citation>
    <scope>NUCLEOTIDE SEQUENCE</scope>
    <source>
        <strain evidence="2">SIO1C4</strain>
    </source>
</reference>
<protein>
    <recommendedName>
        <fullName evidence="1">LD-carboxypeptidase N-terminal domain-containing protein</fullName>
    </recommendedName>
</protein>
<comment type="caution">
    <text evidence="2">The sequence shown here is derived from an EMBL/GenBank/DDBJ whole genome shotgun (WGS) entry which is preliminary data.</text>
</comment>
<accession>A0A6B3NGI3</accession>
<dbReference type="InterPro" id="IPR027478">
    <property type="entry name" value="LdcA_N"/>
</dbReference>
<dbReference type="AlphaFoldDB" id="A0A6B3NGI3"/>
<dbReference type="PANTHER" id="PTHR30237:SF2">
    <property type="entry name" value="MUREIN TETRAPEPTIDE CARBOXYPEPTIDASE"/>
    <property type="match status" value="1"/>
</dbReference>
<evidence type="ECO:0000313" key="2">
    <source>
        <dbReference type="EMBL" id="NER28398.1"/>
    </source>
</evidence>